<evidence type="ECO:0000313" key="10">
    <source>
        <dbReference type="Proteomes" id="UP001500051"/>
    </source>
</evidence>
<dbReference type="Gene3D" id="3.30.390.50">
    <property type="entry name" value="CO dehydrogenase flavoprotein, C-terminal domain"/>
    <property type="match status" value="1"/>
</dbReference>
<dbReference type="PANTHER" id="PTHR42659:SF2">
    <property type="entry name" value="XANTHINE DEHYDROGENASE SUBUNIT C-RELATED"/>
    <property type="match status" value="1"/>
</dbReference>
<accession>A0ABP7D6H4</accession>
<organism evidence="9 10">
    <name type="scientific">Microlunatus aurantiacus</name>
    <dbReference type="NCBI Taxonomy" id="446786"/>
    <lineage>
        <taxon>Bacteria</taxon>
        <taxon>Bacillati</taxon>
        <taxon>Actinomycetota</taxon>
        <taxon>Actinomycetes</taxon>
        <taxon>Propionibacteriales</taxon>
        <taxon>Propionibacteriaceae</taxon>
        <taxon>Microlunatus</taxon>
    </lineage>
</organism>
<dbReference type="InterPro" id="IPR016166">
    <property type="entry name" value="FAD-bd_PCMH"/>
</dbReference>
<evidence type="ECO:0000259" key="8">
    <source>
        <dbReference type="PROSITE" id="PS51387"/>
    </source>
</evidence>
<dbReference type="InterPro" id="IPR005107">
    <property type="entry name" value="CO_DH_flav_C"/>
</dbReference>
<dbReference type="RefSeq" id="WP_344811965.1">
    <property type="nucleotide sequence ID" value="NZ_BAAAYX010000004.1"/>
</dbReference>
<dbReference type="PANTHER" id="PTHR42659">
    <property type="entry name" value="XANTHINE DEHYDROGENASE SUBUNIT C-RELATED"/>
    <property type="match status" value="1"/>
</dbReference>
<dbReference type="InterPro" id="IPR006058">
    <property type="entry name" value="2Fe2S_fd_BS"/>
</dbReference>
<evidence type="ECO:0000256" key="2">
    <source>
        <dbReference type="ARBA" id="ARBA00022723"/>
    </source>
</evidence>
<gene>
    <name evidence="9" type="ORF">GCM10022204_17730</name>
</gene>
<evidence type="ECO:0000259" key="7">
    <source>
        <dbReference type="PROSITE" id="PS51085"/>
    </source>
</evidence>
<feature type="domain" description="2Fe-2S ferredoxin-type" evidence="7">
    <location>
        <begin position="4"/>
        <end position="88"/>
    </location>
</feature>
<feature type="domain" description="FAD-binding PCMH-type" evidence="8">
    <location>
        <begin position="206"/>
        <end position="379"/>
    </location>
</feature>
<dbReference type="InterPro" id="IPR002346">
    <property type="entry name" value="Mopterin_DH_FAD-bd"/>
</dbReference>
<proteinExistence type="predicted"/>
<evidence type="ECO:0000256" key="1">
    <source>
        <dbReference type="ARBA" id="ARBA00022630"/>
    </source>
</evidence>
<dbReference type="CDD" id="cd00207">
    <property type="entry name" value="fer2"/>
    <property type="match status" value="1"/>
</dbReference>
<dbReference type="SMART" id="SM01092">
    <property type="entry name" value="CO_deh_flav_C"/>
    <property type="match status" value="1"/>
</dbReference>
<dbReference type="Pfam" id="PF00111">
    <property type="entry name" value="Fer2"/>
    <property type="match status" value="1"/>
</dbReference>
<evidence type="ECO:0000256" key="6">
    <source>
        <dbReference type="SAM" id="MobiDB-lite"/>
    </source>
</evidence>
<comment type="caution">
    <text evidence="9">The sequence shown here is derived from an EMBL/GenBank/DDBJ whole genome shotgun (WGS) entry which is preliminary data.</text>
</comment>
<dbReference type="InterPro" id="IPR036010">
    <property type="entry name" value="2Fe-2S_ferredoxin-like_sf"/>
</dbReference>
<dbReference type="SUPFAM" id="SSF47741">
    <property type="entry name" value="CO dehydrogenase ISP C-domain like"/>
    <property type="match status" value="1"/>
</dbReference>
<feature type="region of interest" description="Disordered" evidence="6">
    <location>
        <begin position="182"/>
        <end position="209"/>
    </location>
</feature>
<evidence type="ECO:0000256" key="3">
    <source>
        <dbReference type="ARBA" id="ARBA00022827"/>
    </source>
</evidence>
<dbReference type="Pfam" id="PF01799">
    <property type="entry name" value="Fer2_2"/>
    <property type="match status" value="1"/>
</dbReference>
<dbReference type="Gene3D" id="3.10.20.30">
    <property type="match status" value="1"/>
</dbReference>
<keyword evidence="10" id="KW-1185">Reference proteome</keyword>
<dbReference type="SUPFAM" id="SSF54292">
    <property type="entry name" value="2Fe-2S ferredoxin-like"/>
    <property type="match status" value="1"/>
</dbReference>
<dbReference type="SUPFAM" id="SSF55447">
    <property type="entry name" value="CO dehydrogenase flavoprotein C-terminal domain-like"/>
    <property type="match status" value="1"/>
</dbReference>
<name>A0ABP7D6H4_9ACTN</name>
<reference evidence="10" key="1">
    <citation type="journal article" date="2019" name="Int. J. Syst. Evol. Microbiol.">
        <title>The Global Catalogue of Microorganisms (GCM) 10K type strain sequencing project: providing services to taxonomists for standard genome sequencing and annotation.</title>
        <authorList>
            <consortium name="The Broad Institute Genomics Platform"/>
            <consortium name="The Broad Institute Genome Sequencing Center for Infectious Disease"/>
            <person name="Wu L."/>
            <person name="Ma J."/>
        </authorList>
    </citation>
    <scope>NUCLEOTIDE SEQUENCE [LARGE SCALE GENOMIC DNA]</scope>
    <source>
        <strain evidence="10">JCM 16548</strain>
    </source>
</reference>
<keyword evidence="1" id="KW-0285">Flavoprotein</keyword>
<keyword evidence="3" id="KW-0274">FAD</keyword>
<dbReference type="InterPro" id="IPR001041">
    <property type="entry name" value="2Fe-2S_ferredoxin-type"/>
</dbReference>
<evidence type="ECO:0000256" key="4">
    <source>
        <dbReference type="ARBA" id="ARBA00023002"/>
    </source>
</evidence>
<feature type="compositionally biased region" description="Basic and acidic residues" evidence="6">
    <location>
        <begin position="137"/>
        <end position="152"/>
    </location>
</feature>
<dbReference type="InterPro" id="IPR036683">
    <property type="entry name" value="CO_DH_flav_C_dom_sf"/>
</dbReference>
<dbReference type="Gene3D" id="3.30.465.10">
    <property type="match status" value="1"/>
</dbReference>
<dbReference type="PROSITE" id="PS51387">
    <property type="entry name" value="FAD_PCMH"/>
    <property type="match status" value="1"/>
</dbReference>
<dbReference type="PROSITE" id="PS00197">
    <property type="entry name" value="2FE2S_FER_1"/>
    <property type="match status" value="1"/>
</dbReference>
<dbReference type="EMBL" id="BAAAYX010000004">
    <property type="protein sequence ID" value="GAA3701382.1"/>
    <property type="molecule type" value="Genomic_DNA"/>
</dbReference>
<dbReference type="Pfam" id="PF00941">
    <property type="entry name" value="FAD_binding_5"/>
    <property type="match status" value="1"/>
</dbReference>
<dbReference type="PIRSF" id="PIRSF036557">
    <property type="entry name" value="XdhA_RC"/>
    <property type="match status" value="1"/>
</dbReference>
<dbReference type="Gene3D" id="3.30.43.10">
    <property type="entry name" value="Uridine Diphospho-n-acetylenolpyruvylglucosamine Reductase, domain 2"/>
    <property type="match status" value="1"/>
</dbReference>
<dbReference type="Gene3D" id="1.10.150.120">
    <property type="entry name" value="[2Fe-2S]-binding domain"/>
    <property type="match status" value="1"/>
</dbReference>
<dbReference type="InterPro" id="IPR002888">
    <property type="entry name" value="2Fe-2S-bd"/>
</dbReference>
<dbReference type="InterPro" id="IPR012175">
    <property type="entry name" value="Xanth_DH_ssu_bac"/>
</dbReference>
<dbReference type="InterPro" id="IPR036318">
    <property type="entry name" value="FAD-bd_PCMH-like_sf"/>
</dbReference>
<sequence>MTVSRVCVNGEFRPLGEVGGEITLLDWLRGSGLTGTKEGCAEGECGACAVVVLRPDADGDSSSWTAINSCLVPAAALDGQEVVTAEGLGTPAALHPVQREMAVRGGSQCGYCTPGFVCSMAAEFYRRGRGGSSAGAETEHAREAPAADHEHGPNGFDLHALSGNLCRCTGYRPIRDAAYALEDPAPSDPLHTRTADPAPAPVPATTTGPFGDYVRPASLAETLDLLARHPDAKLVAGSTDWGVDLNLKHARAELSIGIDRLDELRTYDVGADAITLGAALTLSEIETRLAGEVPLLAALFPQFASRLIRNSATLGGNLGTGSPIGDSLPVLLALDASLVLGSTVGERTVRLADYFTGYRQTLRRPDELIVSVVLPRPLAPLTAFHKIAKRRFDDISSIAVAYGLTLADDGTVAQVMIGIGGAAATPLRATATEEFLTGRAWTSETADAAAAVLAAEGTPMDDHRASSAFRTAMLGQSVRKLFVETNEAQQLGGVA</sequence>
<protein>
    <submittedName>
        <fullName evidence="9">FAD binding domain-containing protein</fullName>
    </submittedName>
</protein>
<dbReference type="InterPro" id="IPR036884">
    <property type="entry name" value="2Fe-2S-bd_dom_sf"/>
</dbReference>
<dbReference type="InterPro" id="IPR012675">
    <property type="entry name" value="Beta-grasp_dom_sf"/>
</dbReference>
<dbReference type="InterPro" id="IPR016167">
    <property type="entry name" value="FAD-bd_PCMH_sub1"/>
</dbReference>
<dbReference type="Pfam" id="PF03450">
    <property type="entry name" value="CO_deh_flav_C"/>
    <property type="match status" value="1"/>
</dbReference>
<evidence type="ECO:0000313" key="9">
    <source>
        <dbReference type="EMBL" id="GAA3701382.1"/>
    </source>
</evidence>
<keyword evidence="5" id="KW-0408">Iron</keyword>
<dbReference type="Proteomes" id="UP001500051">
    <property type="component" value="Unassembled WGS sequence"/>
</dbReference>
<feature type="region of interest" description="Disordered" evidence="6">
    <location>
        <begin position="129"/>
        <end position="153"/>
    </location>
</feature>
<keyword evidence="4" id="KW-0560">Oxidoreductase</keyword>
<keyword evidence="2" id="KW-0479">Metal-binding</keyword>
<dbReference type="PROSITE" id="PS51085">
    <property type="entry name" value="2FE2S_FER_2"/>
    <property type="match status" value="1"/>
</dbReference>
<dbReference type="InterPro" id="IPR016169">
    <property type="entry name" value="FAD-bd_PCMH_sub2"/>
</dbReference>
<evidence type="ECO:0000256" key="5">
    <source>
        <dbReference type="ARBA" id="ARBA00023004"/>
    </source>
</evidence>
<dbReference type="SUPFAM" id="SSF56176">
    <property type="entry name" value="FAD-binding/transporter-associated domain-like"/>
    <property type="match status" value="1"/>
</dbReference>
<dbReference type="InterPro" id="IPR051312">
    <property type="entry name" value="Diverse_Substr_Oxidored"/>
</dbReference>